<protein>
    <recommendedName>
        <fullName evidence="1">GST C-terminal domain-containing protein</fullName>
    </recommendedName>
</protein>
<dbReference type="OrthoDB" id="4951845at2759"/>
<keyword evidence="3" id="KW-1185">Reference proteome</keyword>
<dbReference type="AlphaFoldDB" id="A0A834LJZ4"/>
<dbReference type="CDD" id="cd03185">
    <property type="entry name" value="GST_C_Tau"/>
    <property type="match status" value="1"/>
</dbReference>
<dbReference type="InterPro" id="IPR010987">
    <property type="entry name" value="Glutathione-S-Trfase_C-like"/>
</dbReference>
<dbReference type="InterPro" id="IPR004046">
    <property type="entry name" value="GST_C"/>
</dbReference>
<dbReference type="EMBL" id="WJXA01000007">
    <property type="protein sequence ID" value="KAF7139206.1"/>
    <property type="molecule type" value="Genomic_DNA"/>
</dbReference>
<sequence>MRQSVGRWKVGLNLENLKLRYDKIPRECAYKSPQLLTQLAQQKTTMADELKLLESVINVLVTGGKEQEEVVPRVIENLKHIEEELKGKKFFGGATIGFTDIALGWAANLLGVIEEVTGIKFIDAEKFPQISQWIHNFCDVPVIEANWPPRDKMVTKLQTMREKCIAPK</sequence>
<dbReference type="Gene3D" id="1.20.1050.10">
    <property type="match status" value="1"/>
</dbReference>
<dbReference type="InterPro" id="IPR045073">
    <property type="entry name" value="Omega/Tau-like"/>
</dbReference>
<evidence type="ECO:0000259" key="1">
    <source>
        <dbReference type="PROSITE" id="PS50405"/>
    </source>
</evidence>
<dbReference type="SUPFAM" id="SSF47616">
    <property type="entry name" value="GST C-terminal domain-like"/>
    <property type="match status" value="1"/>
</dbReference>
<organism evidence="2 3">
    <name type="scientific">Rhododendron simsii</name>
    <name type="common">Sims's rhododendron</name>
    <dbReference type="NCBI Taxonomy" id="118357"/>
    <lineage>
        <taxon>Eukaryota</taxon>
        <taxon>Viridiplantae</taxon>
        <taxon>Streptophyta</taxon>
        <taxon>Embryophyta</taxon>
        <taxon>Tracheophyta</taxon>
        <taxon>Spermatophyta</taxon>
        <taxon>Magnoliopsida</taxon>
        <taxon>eudicotyledons</taxon>
        <taxon>Gunneridae</taxon>
        <taxon>Pentapetalae</taxon>
        <taxon>asterids</taxon>
        <taxon>Ericales</taxon>
        <taxon>Ericaceae</taxon>
        <taxon>Ericoideae</taxon>
        <taxon>Rhodoreae</taxon>
        <taxon>Rhododendron</taxon>
    </lineage>
</organism>
<dbReference type="GO" id="GO:0005737">
    <property type="term" value="C:cytoplasm"/>
    <property type="evidence" value="ECO:0007669"/>
    <property type="project" value="TreeGrafter"/>
</dbReference>
<evidence type="ECO:0000313" key="3">
    <source>
        <dbReference type="Proteomes" id="UP000626092"/>
    </source>
</evidence>
<dbReference type="PANTHER" id="PTHR11260:SF762">
    <property type="entry name" value="GLUTATHIONE TRANSFERASE"/>
    <property type="match status" value="1"/>
</dbReference>
<evidence type="ECO:0000313" key="2">
    <source>
        <dbReference type="EMBL" id="KAF7139206.1"/>
    </source>
</evidence>
<feature type="domain" description="GST C-terminal" evidence="1">
    <location>
        <begin position="28"/>
        <end position="157"/>
    </location>
</feature>
<comment type="caution">
    <text evidence="2">The sequence shown here is derived from an EMBL/GenBank/DDBJ whole genome shotgun (WGS) entry which is preliminary data.</text>
</comment>
<dbReference type="GO" id="GO:0006749">
    <property type="term" value="P:glutathione metabolic process"/>
    <property type="evidence" value="ECO:0007669"/>
    <property type="project" value="InterPro"/>
</dbReference>
<dbReference type="Proteomes" id="UP000626092">
    <property type="component" value="Unassembled WGS sequence"/>
</dbReference>
<dbReference type="InterPro" id="IPR045074">
    <property type="entry name" value="GST_C_Tau"/>
</dbReference>
<accession>A0A834LJZ4</accession>
<dbReference type="PANTHER" id="PTHR11260">
    <property type="entry name" value="GLUTATHIONE S-TRANSFERASE, GST, SUPERFAMILY, GST DOMAIN CONTAINING"/>
    <property type="match status" value="1"/>
</dbReference>
<gene>
    <name evidence="2" type="ORF">RHSIM_Rhsim07G0046600</name>
</gene>
<reference evidence="2" key="1">
    <citation type="submission" date="2019-11" db="EMBL/GenBank/DDBJ databases">
        <authorList>
            <person name="Liu Y."/>
            <person name="Hou J."/>
            <person name="Li T.-Q."/>
            <person name="Guan C.-H."/>
            <person name="Wu X."/>
            <person name="Wu H.-Z."/>
            <person name="Ling F."/>
            <person name="Zhang R."/>
            <person name="Shi X.-G."/>
            <person name="Ren J.-P."/>
            <person name="Chen E.-F."/>
            <person name="Sun J.-M."/>
        </authorList>
    </citation>
    <scope>NUCLEOTIDE SEQUENCE</scope>
    <source>
        <strain evidence="2">Adult_tree_wgs_1</strain>
        <tissue evidence="2">Leaves</tissue>
    </source>
</reference>
<name>A0A834LJZ4_RHOSS</name>
<dbReference type="Pfam" id="PF00043">
    <property type="entry name" value="GST_C"/>
    <property type="match status" value="1"/>
</dbReference>
<dbReference type="GO" id="GO:0004364">
    <property type="term" value="F:glutathione transferase activity"/>
    <property type="evidence" value="ECO:0007669"/>
    <property type="project" value="InterPro"/>
</dbReference>
<dbReference type="InterPro" id="IPR036282">
    <property type="entry name" value="Glutathione-S-Trfase_C_sf"/>
</dbReference>
<dbReference type="PROSITE" id="PS50405">
    <property type="entry name" value="GST_CTER"/>
    <property type="match status" value="1"/>
</dbReference>
<proteinExistence type="predicted"/>